<evidence type="ECO:0000313" key="4">
    <source>
        <dbReference type="EMBL" id="GMM45563.1"/>
    </source>
</evidence>
<dbReference type="Proteomes" id="UP001378960">
    <property type="component" value="Unassembled WGS sequence"/>
</dbReference>
<dbReference type="GO" id="GO:0005938">
    <property type="term" value="C:cell cortex"/>
    <property type="evidence" value="ECO:0007669"/>
    <property type="project" value="UniProtKB-ARBA"/>
</dbReference>
<evidence type="ECO:0000256" key="2">
    <source>
        <dbReference type="SAM" id="MobiDB-lite"/>
    </source>
</evidence>
<sequence>MESIESLRAENNLLRKKVEYLNKIIAFKDATIEELRATQTQLNPSEELLKLHDAIEEKDDNKHDVTKMEDSYGIREVNDEEEKSPFLNENDVDDDIDEILDDQILFHQNRNSNDMDDYIEDLEDLEEPEIQFANVHTVKSFHNAMSNSDINNTSNPAGRLSISSTTSSHYSDPSLESPSPSPSGSNSITNSITPSIIQPSLLLLPHPNDTNDTLRESDFTGIEANSNNASHIDDINTTLSKDSSSADLHHSENELIFTPLPAEESLLTQTSTNLENHYKAHSPHQRSITPSSMSSHSNLLTQETALNLRSKNVTPIRSQNQDQNQISSKALNHSHNTSMSSQISNGNGSQFLLNTLSHCVIRIESLIDPQTLSSPPDSSSSISSSSTNMRRNNYKVSFLVYTDENPACLTPIYRVRKSYIELLIMDKSIRQLLPNLPNLPEFNQIASLNYKNWANSKKVIQNYINHLLSLLKNQKPLNQRNPIWLKFSDYFEFKMDPENLENPEYSVLNLQTKITYLFYIRKNFTMKTYDFVSLKFNNDSSDLIINFILSKSSEVLSKDEVNVSYKNQEIIIKKKKKFSSSKSWIFYAESDYDASELCSRLSAWIGFSTSEADEYDIPDISFEQSEQNDHLDTLSKTSLSDNTTQSSSINAPWKLFKKSAKLTQQQLTKSPNLSINPTSPLRGHSNHSSSITSSPNDVLNFKAMPYESNQLQYDSKSSSSSSVLLKSPMKLSNEMSFKPIDDTPKYFKSSLQHSFDLCPKYKLYSHDVPSIVYQCITFLYEQSGEGFEGIFRLNGMMSEVNKIQEIFNENYDCELSKLSPKPDVHSIATLLKRYLRNLEDKLISNEVTVELCQIINKNTTNNNNNNNSTNGKAQMISLSSYGVNSFKDVFQSKIPELNKSVLFVLFKYLCDVIKMGKHNKMSVSAMSVLMGPNLSHTDGGGQICIVLLENFDQIFV</sequence>
<gene>
    <name evidence="4" type="ORF">DAPK24_021380</name>
</gene>
<accession>A0AAV5R311</accession>
<dbReference type="Gene3D" id="1.10.555.10">
    <property type="entry name" value="Rho GTPase activation protein"/>
    <property type="match status" value="1"/>
</dbReference>
<proteinExistence type="predicted"/>
<dbReference type="PANTHER" id="PTHR23176">
    <property type="entry name" value="RHO/RAC/CDC GTPASE-ACTIVATING PROTEIN"/>
    <property type="match status" value="1"/>
</dbReference>
<dbReference type="GO" id="GO:0007165">
    <property type="term" value="P:signal transduction"/>
    <property type="evidence" value="ECO:0007669"/>
    <property type="project" value="InterPro"/>
</dbReference>
<feature type="region of interest" description="Disordered" evidence="2">
    <location>
        <begin position="667"/>
        <end position="693"/>
    </location>
</feature>
<organism evidence="4 5">
    <name type="scientific">Pichia kluyveri</name>
    <name type="common">Yeast</name>
    <dbReference type="NCBI Taxonomy" id="36015"/>
    <lineage>
        <taxon>Eukaryota</taxon>
        <taxon>Fungi</taxon>
        <taxon>Dikarya</taxon>
        <taxon>Ascomycota</taxon>
        <taxon>Saccharomycotina</taxon>
        <taxon>Pichiomycetes</taxon>
        <taxon>Pichiales</taxon>
        <taxon>Pichiaceae</taxon>
        <taxon>Pichia</taxon>
    </lineage>
</organism>
<dbReference type="InterPro" id="IPR008936">
    <property type="entry name" value="Rho_GTPase_activation_prot"/>
</dbReference>
<feature type="domain" description="Rho-GAP" evidence="3">
    <location>
        <begin position="749"/>
        <end position="956"/>
    </location>
</feature>
<dbReference type="PROSITE" id="PS50238">
    <property type="entry name" value="RHOGAP"/>
    <property type="match status" value="1"/>
</dbReference>
<dbReference type="InterPro" id="IPR000198">
    <property type="entry name" value="RhoGAP_dom"/>
</dbReference>
<feature type="region of interest" description="Disordered" evidence="2">
    <location>
        <begin position="147"/>
        <end position="192"/>
    </location>
</feature>
<protein>
    <submittedName>
        <fullName evidence="4">GTPase-activating protein</fullName>
    </submittedName>
</protein>
<comment type="caution">
    <text evidence="4">The sequence shown here is derived from an EMBL/GenBank/DDBJ whole genome shotgun (WGS) entry which is preliminary data.</text>
</comment>
<dbReference type="SMART" id="SM00324">
    <property type="entry name" value="RhoGAP"/>
    <property type="match status" value="1"/>
</dbReference>
<dbReference type="InterPro" id="IPR050729">
    <property type="entry name" value="Rho-GAP"/>
</dbReference>
<dbReference type="SUPFAM" id="SSF48350">
    <property type="entry name" value="GTPase activation domain, GAP"/>
    <property type="match status" value="1"/>
</dbReference>
<evidence type="ECO:0000313" key="5">
    <source>
        <dbReference type="Proteomes" id="UP001378960"/>
    </source>
</evidence>
<keyword evidence="5" id="KW-1185">Reference proteome</keyword>
<dbReference type="EMBL" id="BTGB01000002">
    <property type="protein sequence ID" value="GMM45563.1"/>
    <property type="molecule type" value="Genomic_DNA"/>
</dbReference>
<reference evidence="4 5" key="1">
    <citation type="journal article" date="2023" name="Elife">
        <title>Identification of key yeast species and microbe-microbe interactions impacting larval growth of Drosophila in the wild.</title>
        <authorList>
            <person name="Mure A."/>
            <person name="Sugiura Y."/>
            <person name="Maeda R."/>
            <person name="Honda K."/>
            <person name="Sakurai N."/>
            <person name="Takahashi Y."/>
            <person name="Watada M."/>
            <person name="Katoh T."/>
            <person name="Gotoh A."/>
            <person name="Gotoh Y."/>
            <person name="Taniguchi I."/>
            <person name="Nakamura K."/>
            <person name="Hayashi T."/>
            <person name="Katayama T."/>
            <person name="Uemura T."/>
            <person name="Hattori Y."/>
        </authorList>
    </citation>
    <scope>NUCLEOTIDE SEQUENCE [LARGE SCALE GENOMIC DNA]</scope>
    <source>
        <strain evidence="4 5">PK-24</strain>
    </source>
</reference>
<evidence type="ECO:0000256" key="1">
    <source>
        <dbReference type="ARBA" id="ARBA00022468"/>
    </source>
</evidence>
<feature type="compositionally biased region" description="Polar residues" evidence="2">
    <location>
        <begin position="667"/>
        <end position="679"/>
    </location>
</feature>
<keyword evidence="1" id="KW-0343">GTPase activation</keyword>
<dbReference type="AlphaFoldDB" id="A0AAV5R311"/>
<feature type="compositionally biased region" description="Polar residues" evidence="2">
    <location>
        <begin position="147"/>
        <end position="156"/>
    </location>
</feature>
<dbReference type="GO" id="GO:0005933">
    <property type="term" value="C:cellular bud"/>
    <property type="evidence" value="ECO:0007669"/>
    <property type="project" value="UniProtKB-ARBA"/>
</dbReference>
<evidence type="ECO:0000259" key="3">
    <source>
        <dbReference type="PROSITE" id="PS50238"/>
    </source>
</evidence>
<feature type="compositionally biased region" description="Low complexity" evidence="2">
    <location>
        <begin position="161"/>
        <end position="192"/>
    </location>
</feature>
<name>A0AAV5R311_PICKL</name>
<dbReference type="PANTHER" id="PTHR23176:SF129">
    <property type="entry name" value="RHO GTPASE ACTIVATING PROTEIN AT 16F, ISOFORM E-RELATED"/>
    <property type="match status" value="1"/>
</dbReference>
<dbReference type="GO" id="GO:0005096">
    <property type="term" value="F:GTPase activator activity"/>
    <property type="evidence" value="ECO:0007669"/>
    <property type="project" value="UniProtKB-KW"/>
</dbReference>
<dbReference type="Pfam" id="PF00620">
    <property type="entry name" value="RhoGAP"/>
    <property type="match status" value="1"/>
</dbReference>